<dbReference type="EnsemblMetazoa" id="Aqu2.1.42455_001">
    <property type="protein sequence ID" value="Aqu2.1.42455_001"/>
    <property type="gene ID" value="Aqu2.1.42455"/>
</dbReference>
<dbReference type="InterPro" id="IPR053134">
    <property type="entry name" value="RNA-dir_DNA_polymerase"/>
</dbReference>
<accession>A0A1X7VRK4</accession>
<dbReference type="OMA" id="PIVLMEK"/>
<dbReference type="Gene3D" id="3.10.10.10">
    <property type="entry name" value="HIV Type 1 Reverse Transcriptase, subunit A, domain 1"/>
    <property type="match status" value="1"/>
</dbReference>
<dbReference type="AlphaFoldDB" id="A0A1X7VRK4"/>
<dbReference type="STRING" id="400682.A0A1X7VRK4"/>
<dbReference type="PANTHER" id="PTHR24559:SF444">
    <property type="entry name" value="REVERSE TRANSCRIPTASE DOMAIN-CONTAINING PROTEIN"/>
    <property type="match status" value="1"/>
</dbReference>
<protein>
    <recommendedName>
        <fullName evidence="2">Reverse transcriptase domain-containing protein</fullName>
    </recommendedName>
</protein>
<dbReference type="SUPFAM" id="SSF56672">
    <property type="entry name" value="DNA/RNA polymerases"/>
    <property type="match status" value="1"/>
</dbReference>
<dbReference type="InterPro" id="IPR043502">
    <property type="entry name" value="DNA/RNA_pol_sf"/>
</dbReference>
<evidence type="ECO:0008006" key="2">
    <source>
        <dbReference type="Google" id="ProtNLM"/>
    </source>
</evidence>
<dbReference type="InParanoid" id="A0A1X7VRK4"/>
<sequence length="192" mass="21931">MVLQKKHLVTRLINPNNHLSLVCKGTKIASLSQLPHYFFVSEDVPTPLPKVVAEVKQKLLWNLAQQGQGLNDSLTQQLYLLLSTYADLFAIDDSELGRTGVIKHSIDKQQSPPVRIPLRRLPKAHQDKVTEMLQRMLQQKVIEPSQSPWSSTVVLAKKDGSVHFCVDYRQIINLPRKDAYPLPRIDETLWIH</sequence>
<dbReference type="PANTHER" id="PTHR24559">
    <property type="entry name" value="TRANSPOSON TY3-I GAG-POL POLYPROTEIN"/>
    <property type="match status" value="1"/>
</dbReference>
<reference evidence="1" key="1">
    <citation type="submission" date="2017-05" db="UniProtKB">
        <authorList>
            <consortium name="EnsemblMetazoa"/>
        </authorList>
    </citation>
    <scope>IDENTIFICATION</scope>
</reference>
<evidence type="ECO:0000313" key="1">
    <source>
        <dbReference type="EnsemblMetazoa" id="Aqu2.1.42455_001"/>
    </source>
</evidence>
<name>A0A1X7VRK4_AMPQE</name>
<proteinExistence type="predicted"/>
<dbReference type="eggNOG" id="KOG0017">
    <property type="taxonomic scope" value="Eukaryota"/>
</dbReference>
<organism evidence="1">
    <name type="scientific">Amphimedon queenslandica</name>
    <name type="common">Sponge</name>
    <dbReference type="NCBI Taxonomy" id="400682"/>
    <lineage>
        <taxon>Eukaryota</taxon>
        <taxon>Metazoa</taxon>
        <taxon>Porifera</taxon>
        <taxon>Demospongiae</taxon>
        <taxon>Heteroscleromorpha</taxon>
        <taxon>Haplosclerida</taxon>
        <taxon>Niphatidae</taxon>
        <taxon>Amphimedon</taxon>
    </lineage>
</organism>